<dbReference type="GO" id="GO:0004594">
    <property type="term" value="F:pantothenate kinase activity"/>
    <property type="evidence" value="ECO:0007669"/>
    <property type="project" value="TreeGrafter"/>
</dbReference>
<keyword evidence="4" id="KW-0808">Transferase</keyword>
<dbReference type="SUPFAM" id="SSF53067">
    <property type="entry name" value="Actin-like ATPase domain"/>
    <property type="match status" value="2"/>
</dbReference>
<dbReference type="Gene3D" id="3.30.420.40">
    <property type="match status" value="1"/>
</dbReference>
<evidence type="ECO:0000313" key="5">
    <source>
        <dbReference type="Proteomes" id="UP000037460"/>
    </source>
</evidence>
<keyword evidence="5" id="KW-1185">Reference proteome</keyword>
<name>A0A0M0J9G1_9EUKA</name>
<dbReference type="GO" id="GO:0005829">
    <property type="term" value="C:cytosol"/>
    <property type="evidence" value="ECO:0007669"/>
    <property type="project" value="TreeGrafter"/>
</dbReference>
<keyword evidence="3" id="KW-0173">Coenzyme A biosynthesis</keyword>
<gene>
    <name evidence="4" type="ORF">Ctob_004733</name>
</gene>
<keyword evidence="2" id="KW-0067">ATP-binding</keyword>
<dbReference type="Pfam" id="PF03630">
    <property type="entry name" value="Fumble"/>
    <property type="match status" value="1"/>
</dbReference>
<dbReference type="GO" id="GO:0005524">
    <property type="term" value="F:ATP binding"/>
    <property type="evidence" value="ECO:0007669"/>
    <property type="project" value="UniProtKB-KW"/>
</dbReference>
<evidence type="ECO:0000256" key="3">
    <source>
        <dbReference type="ARBA" id="ARBA00022993"/>
    </source>
</evidence>
<dbReference type="InterPro" id="IPR043129">
    <property type="entry name" value="ATPase_NBD"/>
</dbReference>
<evidence type="ECO:0000256" key="2">
    <source>
        <dbReference type="ARBA" id="ARBA00022840"/>
    </source>
</evidence>
<dbReference type="PANTHER" id="PTHR12280:SF20">
    <property type="entry name" value="4'-PHOSPHOPANTETHEINE PHOSPHATASE"/>
    <property type="match status" value="1"/>
</dbReference>
<keyword evidence="4" id="KW-0418">Kinase</keyword>
<dbReference type="GO" id="GO:0015937">
    <property type="term" value="P:coenzyme A biosynthetic process"/>
    <property type="evidence" value="ECO:0007669"/>
    <property type="project" value="UniProtKB-KW"/>
</dbReference>
<proteinExistence type="predicted"/>
<dbReference type="AlphaFoldDB" id="A0A0M0J9G1"/>
<dbReference type="OrthoDB" id="498611at2759"/>
<accession>A0A0M0J9G1</accession>
<dbReference type="EMBL" id="JWZX01003209">
    <property type="protein sequence ID" value="KOO23244.1"/>
    <property type="molecule type" value="Genomic_DNA"/>
</dbReference>
<dbReference type="GO" id="GO:0005634">
    <property type="term" value="C:nucleus"/>
    <property type="evidence" value="ECO:0007669"/>
    <property type="project" value="TreeGrafter"/>
</dbReference>
<dbReference type="Proteomes" id="UP000037460">
    <property type="component" value="Unassembled WGS sequence"/>
</dbReference>
<dbReference type="Gene3D" id="3.30.420.510">
    <property type="match status" value="1"/>
</dbReference>
<keyword evidence="1" id="KW-0547">Nucleotide-binding</keyword>
<protein>
    <submittedName>
        <fullName evidence="4">Pantothenate kinase</fullName>
    </submittedName>
</protein>
<evidence type="ECO:0000256" key="1">
    <source>
        <dbReference type="ARBA" id="ARBA00022741"/>
    </source>
</evidence>
<comment type="caution">
    <text evidence="4">The sequence shown here is derived from an EMBL/GenBank/DDBJ whole genome shotgun (WGS) entry which is preliminary data.</text>
</comment>
<reference evidence="5" key="1">
    <citation type="journal article" date="2015" name="PLoS Genet.">
        <title>Genome Sequence and Transcriptome Analyses of Chrysochromulina tobin: Metabolic Tools for Enhanced Algal Fitness in the Prominent Order Prymnesiales (Haptophyceae).</title>
        <authorList>
            <person name="Hovde B.T."/>
            <person name="Deodato C.R."/>
            <person name="Hunsperger H.M."/>
            <person name="Ryken S.A."/>
            <person name="Yost W."/>
            <person name="Jha R.K."/>
            <person name="Patterson J."/>
            <person name="Monnat R.J. Jr."/>
            <person name="Barlow S.B."/>
            <person name="Starkenburg S.R."/>
            <person name="Cattolico R.A."/>
        </authorList>
    </citation>
    <scope>NUCLEOTIDE SEQUENCE</scope>
    <source>
        <strain evidence="5">CCMP291</strain>
    </source>
</reference>
<dbReference type="InterPro" id="IPR004567">
    <property type="entry name" value="Type_II_PanK"/>
</dbReference>
<organism evidence="4 5">
    <name type="scientific">Chrysochromulina tobinii</name>
    <dbReference type="NCBI Taxonomy" id="1460289"/>
    <lineage>
        <taxon>Eukaryota</taxon>
        <taxon>Haptista</taxon>
        <taxon>Haptophyta</taxon>
        <taxon>Prymnesiophyceae</taxon>
        <taxon>Prymnesiales</taxon>
        <taxon>Chrysochromulinaceae</taxon>
        <taxon>Chrysochromulina</taxon>
    </lineage>
</organism>
<sequence>MHRSGSAANFEGKPLFGLDIGGSLLKVIYLVPDSDSGSNGGGLAKPSELSPAAFSKGVPRCVEEPSLTVQVPALGGTFHFSYCSTSEIGPAVQLLRRHRLCVGAESIHATGGGAHKYRKLLEAELGATLLPCNELHAVVLGICLMAKAVPDECYTFERVADPAAAAVGEERPQAIIIPSDQLGIVQPMRKIHRPFANRSDDFFPFLLCNVGTGVSILHVQSETDYTRVSGTALGGGTFLGLARLLTQARRFEEALEVAARGDARRVNMLVSDIYGSGDERSGLKLPGDLTASFFAKNIAADDPEADPRAHVTDDDICKSLVVMIAQNVAQIAHLNARIHGARRVFFTGNFLRRNDLALRTLVYTMHRWKQLDDYPTEAVFFRHEGYFGAIGAFLQTLDSQFVQDLSFDGSSTTSSCTPSRAASD</sequence>
<evidence type="ECO:0000313" key="4">
    <source>
        <dbReference type="EMBL" id="KOO23244.1"/>
    </source>
</evidence>
<dbReference type="CDD" id="cd24122">
    <property type="entry name" value="ASKHA_NBD_PanK-II_Pank1-like"/>
    <property type="match status" value="1"/>
</dbReference>
<dbReference type="Gene3D" id="6.10.10.60">
    <property type="match status" value="1"/>
</dbReference>
<dbReference type="PANTHER" id="PTHR12280">
    <property type="entry name" value="PANTOTHENATE KINASE"/>
    <property type="match status" value="1"/>
</dbReference>